<evidence type="ECO:0008006" key="3">
    <source>
        <dbReference type="Google" id="ProtNLM"/>
    </source>
</evidence>
<reference evidence="1" key="1">
    <citation type="journal article" date="2014" name="Int. J. Syst. Evol. Microbiol.">
        <title>Complete genome sequence of Corynebacterium casei LMG S-19264T (=DSM 44701T), isolated from a smear-ripened cheese.</title>
        <authorList>
            <consortium name="US DOE Joint Genome Institute (JGI-PGF)"/>
            <person name="Walter F."/>
            <person name="Albersmeier A."/>
            <person name="Kalinowski J."/>
            <person name="Ruckert C."/>
        </authorList>
    </citation>
    <scope>NUCLEOTIDE SEQUENCE</scope>
    <source>
        <strain evidence="1">KCTC 23714</strain>
    </source>
</reference>
<sequence length="835" mass="87090">MPDLTQITGGVVLPDGSVPYEGRVHFTPVGWDCPAAGKVQPPATRSFELGPSGGLVDVYLSPSTTSLREMPYRVSVTHFNVATRAMETTDLGLISVPEVAEGDSVSIRSLLSDPGVIPSAPDALAQVTAKAIEVDADRAAAQAAREVVLAARDQTIAAASRTYDTVSALLADETAWPVGTKLTVRGTGDYQAVINDGDATTAGGVEVYAQPLPAEYVDRQFFVAADGIADDTAAYQRIASKLPPGKTLRIAGGGTRIIGAQIAFAQPGIKIVADVGSKIMQRSGTGSIDTLVTLSGLGAEVHGLQIDANNAGNPTAGYTGRGELLKMSGDRQVVRNVSIVGGHVKDFAAGIYITGKHVIVDGVTGDGTGRILLRGRADFATIRNVVGRNIQPSVGVSNKVLVWDGGDESNNPFTWLLFENIYGHSTSSTHQSLIVVDSSTVIGGKITARNLFADYPNQGGPDSIKFVNFQRLDIDGLTTRNGGDAGSNCCLRLQQDDALNFTGHRAVSLRGLDLAGHVNFDGTQPARVFVGGDCRIGATLEGPACIDDLPNGYLTIADGAVLGNFTGAVIATRSDAFDPIINIGRVEIVGAVSTGTPYANRRIVQHRAYITGSPTRRIRAGQVAIDEPLRIENTRTFAADQRWVMDNETLDASVAQGRSAEYLVSGTDFALTSGPRDTDGWVRGTRIYRRDPSAGQVDALRCVTAGSSCQTAWAPTTAYSIGARRYNGANVYVCVTAGTSASSGGPTGTGAAISDGTAVWDFVAVRAVFAVEGQIGIPTDTASQIAAAAAGINTSAKFAGKLVKDATNNRLMIARGASATDSWDVVDGSATVTPM</sequence>
<keyword evidence="2" id="KW-1185">Reference proteome</keyword>
<reference evidence="1" key="2">
    <citation type="submission" date="2020-09" db="EMBL/GenBank/DDBJ databases">
        <authorList>
            <person name="Sun Q."/>
            <person name="Kim S."/>
        </authorList>
    </citation>
    <scope>NUCLEOTIDE SEQUENCE</scope>
    <source>
        <strain evidence="1">KCTC 23714</strain>
    </source>
</reference>
<organism evidence="1 2">
    <name type="scientific">Gemmobacter lanyuensis</name>
    <dbReference type="NCBI Taxonomy" id="1054497"/>
    <lineage>
        <taxon>Bacteria</taxon>
        <taxon>Pseudomonadati</taxon>
        <taxon>Pseudomonadota</taxon>
        <taxon>Alphaproteobacteria</taxon>
        <taxon>Rhodobacterales</taxon>
        <taxon>Paracoccaceae</taxon>
        <taxon>Gemmobacter</taxon>
    </lineage>
</organism>
<protein>
    <recommendedName>
        <fullName evidence="3">Right handed beta helix domain-containing protein</fullName>
    </recommendedName>
</protein>
<evidence type="ECO:0000313" key="2">
    <source>
        <dbReference type="Proteomes" id="UP000628984"/>
    </source>
</evidence>
<gene>
    <name evidence="1" type="ORF">GCM10011452_09120</name>
</gene>
<dbReference type="EMBL" id="BMYQ01000001">
    <property type="protein sequence ID" value="GGW23937.1"/>
    <property type="molecule type" value="Genomic_DNA"/>
</dbReference>
<dbReference type="Proteomes" id="UP000628984">
    <property type="component" value="Unassembled WGS sequence"/>
</dbReference>
<dbReference type="AlphaFoldDB" id="A0A918IPF2"/>
<dbReference type="RefSeq" id="WP_189632601.1">
    <property type="nucleotide sequence ID" value="NZ_BMYQ01000001.1"/>
</dbReference>
<proteinExistence type="predicted"/>
<comment type="caution">
    <text evidence="1">The sequence shown here is derived from an EMBL/GenBank/DDBJ whole genome shotgun (WGS) entry which is preliminary data.</text>
</comment>
<accession>A0A918IPF2</accession>
<evidence type="ECO:0000313" key="1">
    <source>
        <dbReference type="EMBL" id="GGW23937.1"/>
    </source>
</evidence>
<name>A0A918IPF2_9RHOB</name>